<comment type="similarity">
    <text evidence="6">Belongs to the mitochondrion-specific ribosomal protein mL54 family.</text>
</comment>
<keyword evidence="3 9" id="KW-0689">Ribosomal protein</keyword>
<dbReference type="AlphaFoldDB" id="A0A6P3VZ57"/>
<evidence type="ECO:0000313" key="8">
    <source>
        <dbReference type="Proteomes" id="UP000515152"/>
    </source>
</evidence>
<evidence type="ECO:0000256" key="2">
    <source>
        <dbReference type="ARBA" id="ARBA00022946"/>
    </source>
</evidence>
<dbReference type="InterPro" id="IPR013870">
    <property type="entry name" value="Ribosomal_mL54"/>
</dbReference>
<dbReference type="RefSeq" id="XP_012683784.1">
    <property type="nucleotide sequence ID" value="XM_012828330.3"/>
</dbReference>
<evidence type="ECO:0000256" key="7">
    <source>
        <dbReference type="ARBA" id="ARBA00035179"/>
    </source>
</evidence>
<evidence type="ECO:0000256" key="6">
    <source>
        <dbReference type="ARBA" id="ARBA00033752"/>
    </source>
</evidence>
<keyword evidence="5" id="KW-0687">Ribonucleoprotein</keyword>
<name>A0A6P3VZ57_CLUHA</name>
<evidence type="ECO:0000313" key="9">
    <source>
        <dbReference type="RefSeq" id="XP_012683784.1"/>
    </source>
</evidence>
<dbReference type="PANTHER" id="PTHR28595">
    <property type="entry name" value="39S RIBOSOMAL PROTEIN L54, MITOCHONDRIAL"/>
    <property type="match status" value="1"/>
</dbReference>
<evidence type="ECO:0000256" key="4">
    <source>
        <dbReference type="ARBA" id="ARBA00023128"/>
    </source>
</evidence>
<proteinExistence type="inferred from homology"/>
<gene>
    <name evidence="9" type="primary">mrpl54</name>
</gene>
<dbReference type="GeneID" id="105900949"/>
<keyword evidence="2" id="KW-0809">Transit peptide</keyword>
<evidence type="ECO:0000256" key="1">
    <source>
        <dbReference type="ARBA" id="ARBA00004173"/>
    </source>
</evidence>
<comment type="subcellular location">
    <subcellularLocation>
        <location evidence="1">Mitochondrion</location>
    </subcellularLocation>
</comment>
<dbReference type="KEGG" id="char:105900949"/>
<dbReference type="PANTHER" id="PTHR28595:SF1">
    <property type="entry name" value="LARGE RIBOSOMAL SUBUNIT PROTEIN ML54"/>
    <property type="match status" value="1"/>
</dbReference>
<organism evidence="8 9">
    <name type="scientific">Clupea harengus</name>
    <name type="common">Atlantic herring</name>
    <dbReference type="NCBI Taxonomy" id="7950"/>
    <lineage>
        <taxon>Eukaryota</taxon>
        <taxon>Metazoa</taxon>
        <taxon>Chordata</taxon>
        <taxon>Craniata</taxon>
        <taxon>Vertebrata</taxon>
        <taxon>Euteleostomi</taxon>
        <taxon>Actinopterygii</taxon>
        <taxon>Neopterygii</taxon>
        <taxon>Teleostei</taxon>
        <taxon>Clupei</taxon>
        <taxon>Clupeiformes</taxon>
        <taxon>Clupeoidei</taxon>
        <taxon>Clupeidae</taxon>
        <taxon>Clupea</taxon>
    </lineage>
</organism>
<dbReference type="Proteomes" id="UP000515152">
    <property type="component" value="Chromosome 10"/>
</dbReference>
<keyword evidence="4" id="KW-0496">Mitochondrion</keyword>
<dbReference type="Pfam" id="PF08561">
    <property type="entry name" value="Ribosomal_L37"/>
    <property type="match status" value="1"/>
</dbReference>
<protein>
    <recommendedName>
        <fullName evidence="7">Large ribosomal subunit protein mL54</fullName>
    </recommendedName>
</protein>
<keyword evidence="8" id="KW-1185">Reference proteome</keyword>
<dbReference type="GO" id="GO:0003735">
    <property type="term" value="F:structural constituent of ribosome"/>
    <property type="evidence" value="ECO:0007669"/>
    <property type="project" value="TreeGrafter"/>
</dbReference>
<reference evidence="9" key="1">
    <citation type="submission" date="2025-08" db="UniProtKB">
        <authorList>
            <consortium name="RefSeq"/>
        </authorList>
    </citation>
    <scope>IDENTIFICATION</scope>
</reference>
<dbReference type="OrthoDB" id="10252718at2759"/>
<dbReference type="CTD" id="116541"/>
<evidence type="ECO:0000256" key="5">
    <source>
        <dbReference type="ARBA" id="ARBA00023274"/>
    </source>
</evidence>
<evidence type="ECO:0000256" key="3">
    <source>
        <dbReference type="ARBA" id="ARBA00022980"/>
    </source>
</evidence>
<dbReference type="GO" id="GO:0005762">
    <property type="term" value="C:mitochondrial large ribosomal subunit"/>
    <property type="evidence" value="ECO:0007669"/>
    <property type="project" value="TreeGrafter"/>
</dbReference>
<accession>A0A6P3VZ57</accession>
<sequence length="138" mass="15734">MASNVLWCFAKKFNFLNVGVPTVRPACSALSAFQTRGYAKKVAAKGKGKGMVKEVLKGPEVCKDPVRLVSHAVGVNIFKQGEDPPLKSREEYPEWLFQLRLGPPQKLPDLDPESREYWKTLRKEHMLRFNRLHKGKKL</sequence>